<reference evidence="2" key="1">
    <citation type="journal article" date="2008" name="Nat. Genet.">
        <title>The Pristionchus pacificus genome provides a unique perspective on nematode lifestyle and parasitism.</title>
        <authorList>
            <person name="Dieterich C."/>
            <person name="Clifton S.W."/>
            <person name="Schuster L.N."/>
            <person name="Chinwalla A."/>
            <person name="Delehaunty K."/>
            <person name="Dinkelacker I."/>
            <person name="Fulton L."/>
            <person name="Fulton R."/>
            <person name="Godfrey J."/>
            <person name="Minx P."/>
            <person name="Mitreva M."/>
            <person name="Roeseler W."/>
            <person name="Tian H."/>
            <person name="Witte H."/>
            <person name="Yang S.P."/>
            <person name="Wilson R.K."/>
            <person name="Sommer R.J."/>
        </authorList>
    </citation>
    <scope>NUCLEOTIDE SEQUENCE [LARGE SCALE GENOMIC DNA]</scope>
    <source>
        <strain evidence="2">PS312</strain>
    </source>
</reference>
<reference evidence="1" key="2">
    <citation type="submission" date="2022-06" db="UniProtKB">
        <authorList>
            <consortium name="EnsemblMetazoa"/>
        </authorList>
    </citation>
    <scope>IDENTIFICATION</scope>
    <source>
        <strain evidence="1">PS312</strain>
    </source>
</reference>
<dbReference type="Pfam" id="PF10321">
    <property type="entry name" value="7TM_GPCR_Srt"/>
    <property type="match status" value="2"/>
</dbReference>
<dbReference type="AlphaFoldDB" id="A0A2A6B380"/>
<organism evidence="1 2">
    <name type="scientific">Pristionchus pacificus</name>
    <name type="common">Parasitic nematode worm</name>
    <dbReference type="NCBI Taxonomy" id="54126"/>
    <lineage>
        <taxon>Eukaryota</taxon>
        <taxon>Metazoa</taxon>
        <taxon>Ecdysozoa</taxon>
        <taxon>Nematoda</taxon>
        <taxon>Chromadorea</taxon>
        <taxon>Rhabditida</taxon>
        <taxon>Rhabditina</taxon>
        <taxon>Diplogasteromorpha</taxon>
        <taxon>Diplogasteroidea</taxon>
        <taxon>Neodiplogasteridae</taxon>
        <taxon>Pristionchus</taxon>
    </lineage>
</organism>
<keyword evidence="2" id="KW-1185">Reference proteome</keyword>
<accession>A0A2A6B380</accession>
<proteinExistence type="predicted"/>
<dbReference type="PANTHER" id="PTHR23021:SF11">
    <property type="entry name" value="SERPENTINE RECEPTOR, CLASS T"/>
    <property type="match status" value="1"/>
</dbReference>
<dbReference type="EnsemblMetazoa" id="PPA03777.1">
    <property type="protein sequence ID" value="PPA03777.1"/>
    <property type="gene ID" value="WBGene00093331"/>
</dbReference>
<accession>A0A8R1U4H8</accession>
<sequence length="646" mass="72945">MELPLFRFNIWMDVYEEYNCSALGGIDWHERGTSRPYLGAFCIIFGALAIPLYFDCALVMTPMRGNSVYKIMIFLAIADISDLLFASVGYGIMSITGEVYCMHPRFQLIFSICLEFFFFCSTTSCALLALNRFGEMLSIDWIIWIFQGSRTWIVLVLSTVPVGLLVLFTPPMLFNSRYHMLFFDPMIYDGKFVYDSYVHFAIVTFMPTFSLILYLLMIAGLFLEYGNISKMRQSNAFGRATFQIGFQSGVIIVIHLTSMLSPAYFYPMSKALFISAFQVLQFIPVSAIDSMLYFAHFGWMMVHGTPPLVYLTVNQTIREGLLDRLMPNRIKSVAVIPSQTTTTTQPALGDIDWSERGVRRPLLGCFCIVFGILTIPPYIACALTMVPMRPLSVYKVSFSEHDIVIASRFLHHAFSDPVTFFFTFMSAIMLFLAVADISDLIFSSIGFGIMAITGEVYCTHPRLQLLFSLELESFVKNAFSINHFTSVFFFCSTTACAMLAIPPIVWLFQDTRTWIVLAAASFAYDSYVAVLSLIMYWAMIAGLIHKHGKISKGSDALSRATFQIGVQSGVIIIIHLTSMLTFQILQFIPASAINTMLYFAHFGWMLVHGTPSIVYLSVNQTIREKVLDLLRPKRHVSVVASIARNH</sequence>
<dbReference type="SUPFAM" id="SSF81321">
    <property type="entry name" value="Family A G protein-coupled receptor-like"/>
    <property type="match status" value="1"/>
</dbReference>
<protein>
    <submittedName>
        <fullName evidence="1">G protein-coupled receptor</fullName>
    </submittedName>
</protein>
<evidence type="ECO:0000313" key="2">
    <source>
        <dbReference type="Proteomes" id="UP000005239"/>
    </source>
</evidence>
<dbReference type="PANTHER" id="PTHR23021">
    <property type="entry name" value="SERPENTINE RECEPTOR, CLASS T"/>
    <property type="match status" value="1"/>
</dbReference>
<dbReference type="Proteomes" id="UP000005239">
    <property type="component" value="Unassembled WGS sequence"/>
</dbReference>
<evidence type="ECO:0000313" key="1">
    <source>
        <dbReference type="EnsemblMetazoa" id="PPA03777.1"/>
    </source>
</evidence>
<gene>
    <name evidence="1" type="primary">WBGene00093331</name>
</gene>
<dbReference type="InterPro" id="IPR019425">
    <property type="entry name" value="7TM_GPCR_serpentine_rcpt_Srt"/>
</dbReference>
<dbReference type="OrthoDB" id="5875846at2759"/>
<name>A0A2A6B380_PRIPA</name>